<dbReference type="SUPFAM" id="SSF57850">
    <property type="entry name" value="RING/U-box"/>
    <property type="match status" value="1"/>
</dbReference>
<dbReference type="Gene3D" id="3.30.40.10">
    <property type="entry name" value="Zinc/RING finger domain, C3HC4 (zinc finger)"/>
    <property type="match status" value="1"/>
</dbReference>
<evidence type="ECO:0000256" key="2">
    <source>
        <dbReference type="ARBA" id="ARBA00022771"/>
    </source>
</evidence>
<sequence length="194" mass="22693">MASYFDELGIEQEETSQREYTPHSFIDDFMNFSGQTQTPENSENSSHRNAINYFNTLRENMLVNEYNGNFHGEVLEQMISQLQGDINGNISSFPTDKEFLKTLPNAKISNLESEVCVICNDGYDIEEPNCVANTIRLPCRHFFHKECIKPWLDLHNTCPVCRHEMPSDNPEWIRREKQKQDALYRQQQNDLMYG</sequence>
<protein>
    <recommendedName>
        <fullName evidence="6">RING-type domain-containing protein</fullName>
    </recommendedName>
</protein>
<dbReference type="GO" id="GO:0008270">
    <property type="term" value="F:zinc ion binding"/>
    <property type="evidence" value="ECO:0007669"/>
    <property type="project" value="UniProtKB-KW"/>
</dbReference>
<proteinExistence type="predicted"/>
<dbReference type="GO" id="GO:0061630">
    <property type="term" value="F:ubiquitin protein ligase activity"/>
    <property type="evidence" value="ECO:0007669"/>
    <property type="project" value="TreeGrafter"/>
</dbReference>
<dbReference type="Proteomes" id="UP000245699">
    <property type="component" value="Unassembled WGS sequence"/>
</dbReference>
<dbReference type="OrthoDB" id="8062037at2759"/>
<evidence type="ECO:0000256" key="5">
    <source>
        <dbReference type="SAM" id="MobiDB-lite"/>
    </source>
</evidence>
<reference evidence="7 8" key="1">
    <citation type="journal article" date="2018" name="MBio">
        <title>Comparative Genomics Reveals the Core Gene Toolbox for the Fungus-Insect Symbiosis.</title>
        <authorList>
            <person name="Wang Y."/>
            <person name="Stata M."/>
            <person name="Wang W."/>
            <person name="Stajich J.E."/>
            <person name="White M.M."/>
            <person name="Moncalvo J.M."/>
        </authorList>
    </citation>
    <scope>NUCLEOTIDE SEQUENCE [LARGE SCALE GENOMIC DNA]</scope>
    <source>
        <strain evidence="7 8">AUS-77-4</strain>
    </source>
</reference>
<dbReference type="PANTHER" id="PTHR15710">
    <property type="entry name" value="E3 UBIQUITIN-PROTEIN LIGASE PRAJA"/>
    <property type="match status" value="1"/>
</dbReference>
<evidence type="ECO:0000256" key="1">
    <source>
        <dbReference type="ARBA" id="ARBA00022723"/>
    </source>
</evidence>
<dbReference type="STRING" id="61424.A0A2T9Y8U0"/>
<dbReference type="PROSITE" id="PS50089">
    <property type="entry name" value="ZF_RING_2"/>
    <property type="match status" value="1"/>
</dbReference>
<dbReference type="AlphaFoldDB" id="A0A2T9Y8U0"/>
<dbReference type="InterPro" id="IPR001841">
    <property type="entry name" value="Znf_RING"/>
</dbReference>
<keyword evidence="3" id="KW-0862">Zinc</keyword>
<evidence type="ECO:0000313" key="8">
    <source>
        <dbReference type="Proteomes" id="UP000245699"/>
    </source>
</evidence>
<accession>A0A2T9Y8U0</accession>
<dbReference type="GO" id="GO:0005737">
    <property type="term" value="C:cytoplasm"/>
    <property type="evidence" value="ECO:0007669"/>
    <property type="project" value="TreeGrafter"/>
</dbReference>
<dbReference type="GO" id="GO:0016567">
    <property type="term" value="P:protein ubiquitination"/>
    <property type="evidence" value="ECO:0007669"/>
    <property type="project" value="TreeGrafter"/>
</dbReference>
<organism evidence="7 8">
    <name type="scientific">Furculomyces boomerangus</name>
    <dbReference type="NCBI Taxonomy" id="61424"/>
    <lineage>
        <taxon>Eukaryota</taxon>
        <taxon>Fungi</taxon>
        <taxon>Fungi incertae sedis</taxon>
        <taxon>Zoopagomycota</taxon>
        <taxon>Kickxellomycotina</taxon>
        <taxon>Harpellomycetes</taxon>
        <taxon>Harpellales</taxon>
        <taxon>Harpellaceae</taxon>
        <taxon>Furculomyces</taxon>
    </lineage>
</organism>
<dbReference type="EMBL" id="MBFT01000602">
    <property type="protein sequence ID" value="PVU88732.1"/>
    <property type="molecule type" value="Genomic_DNA"/>
</dbReference>
<keyword evidence="1" id="KW-0479">Metal-binding</keyword>
<name>A0A2T9Y8U0_9FUNG</name>
<feature type="region of interest" description="Disordered" evidence="5">
    <location>
        <begin position="1"/>
        <end position="20"/>
    </location>
</feature>
<dbReference type="PANTHER" id="PTHR15710:SF217">
    <property type="entry name" value="E3 UBIQUITIN-PROTEIN LIGASE RDUF2"/>
    <property type="match status" value="1"/>
</dbReference>
<evidence type="ECO:0000256" key="3">
    <source>
        <dbReference type="ARBA" id="ARBA00022833"/>
    </source>
</evidence>
<dbReference type="SMART" id="SM00184">
    <property type="entry name" value="RING"/>
    <property type="match status" value="1"/>
</dbReference>
<comment type="caution">
    <text evidence="7">The sequence shown here is derived from an EMBL/GenBank/DDBJ whole genome shotgun (WGS) entry which is preliminary data.</text>
</comment>
<evidence type="ECO:0000259" key="6">
    <source>
        <dbReference type="PROSITE" id="PS50089"/>
    </source>
</evidence>
<dbReference type="InterPro" id="IPR013083">
    <property type="entry name" value="Znf_RING/FYVE/PHD"/>
</dbReference>
<feature type="domain" description="RING-type" evidence="6">
    <location>
        <begin position="116"/>
        <end position="162"/>
    </location>
</feature>
<evidence type="ECO:0000256" key="4">
    <source>
        <dbReference type="PROSITE-ProRule" id="PRU00175"/>
    </source>
</evidence>
<evidence type="ECO:0000313" key="7">
    <source>
        <dbReference type="EMBL" id="PVU88732.1"/>
    </source>
</evidence>
<keyword evidence="8" id="KW-1185">Reference proteome</keyword>
<gene>
    <name evidence="7" type="ORF">BB559_005424</name>
</gene>
<keyword evidence="2 4" id="KW-0863">Zinc-finger</keyword>
<dbReference type="Pfam" id="PF13639">
    <property type="entry name" value="zf-RING_2"/>
    <property type="match status" value="1"/>
</dbReference>